<sequence length="684" mass="78715">MRRLRRHYIKLVILVLFCGAGVLYFTRNTEDLDRQSQIQIMERSIRSIMNQVECRLPELPIDNPELMKFFHSVDKIDCGNPNDDWVMCEKSICFVKPEAIAANGEITCTFTDIIRKNDFKARYGKSVKTKEPYILQASDFVKVLCTAENGLSWFGMAYGMRDGVENTLIHKPVPPPVNNNVNPLNVLDPPSELPAYFNVLMFGFDSLSRNSFIRKLPKTYKYLTEELNAVVLKGYNIVGDGTPQALTPILTGYTELEMPETRKRMSNALPVDQAYPMIWKDYEKHGYVTSFNEDIPSVGTFTYRLTGFEKQPVHHYLRTYYQEAENILSSSKQHCINHEATHLTMMEYTKNFMAKYSDTPRFVFSFHGGLSHDSINLIESADEDVVSWLETLKAKQLLDNTILIFMSDHGIRFTEIRETLQGKQEERLPFFSFAFPESFKKRFPQEYANFVKNSERLTTPFDIHATLVHILELQNIKPTATSNELTSYETLAEETTVLETTPKIEVSDLARHRAISLFTPLPHNRSCADAYIEPHWCACLNWQQLNVSSDMGILLKAAASILNVINNATETFRQYCEPLHLKRINWALLLKPRQELLSFKHNLDMDGYLSDLTGSSRSAEVYYQLQILVSPGDSLFEASVAYNLDKLTMHTKLSQISRVNIYGSQANCIYERNPELRKYCYCKK</sequence>
<proteinExistence type="predicted"/>
<keyword evidence="1" id="KW-0812">Transmembrane</keyword>
<dbReference type="InterPro" id="IPR017850">
    <property type="entry name" value="Alkaline_phosphatase_core_sf"/>
</dbReference>
<dbReference type="SUPFAM" id="SSF53649">
    <property type="entry name" value="Alkaline phosphatase-like"/>
    <property type="match status" value="1"/>
</dbReference>
<evidence type="ECO:0008006" key="4">
    <source>
        <dbReference type="Google" id="ProtNLM"/>
    </source>
</evidence>
<accession>A0A0L0C6V3</accession>
<evidence type="ECO:0000313" key="2">
    <source>
        <dbReference type="EMBL" id="KNC28143.1"/>
    </source>
</evidence>
<keyword evidence="1" id="KW-0472">Membrane</keyword>
<protein>
    <recommendedName>
        <fullName evidence="4">DUF229 domain-containing protein</fullName>
    </recommendedName>
</protein>
<dbReference type="FunFam" id="3.40.720.10:FF:000017">
    <property type="entry name" value="Predicted protein"/>
    <property type="match status" value="1"/>
</dbReference>
<reference evidence="2 3" key="1">
    <citation type="journal article" date="2015" name="Nat. Commun.">
        <title>Lucilia cuprina genome unlocks parasitic fly biology to underpin future interventions.</title>
        <authorList>
            <person name="Anstead C.A."/>
            <person name="Korhonen P.K."/>
            <person name="Young N.D."/>
            <person name="Hall R.S."/>
            <person name="Jex A.R."/>
            <person name="Murali S.C."/>
            <person name="Hughes D.S."/>
            <person name="Lee S.F."/>
            <person name="Perry T."/>
            <person name="Stroehlein A.J."/>
            <person name="Ansell B.R."/>
            <person name="Breugelmans B."/>
            <person name="Hofmann A."/>
            <person name="Qu J."/>
            <person name="Dugan S."/>
            <person name="Lee S.L."/>
            <person name="Chao H."/>
            <person name="Dinh H."/>
            <person name="Han Y."/>
            <person name="Doddapaneni H.V."/>
            <person name="Worley K.C."/>
            <person name="Muzny D.M."/>
            <person name="Ioannidis P."/>
            <person name="Waterhouse R.M."/>
            <person name="Zdobnov E.M."/>
            <person name="James P.J."/>
            <person name="Bagnall N.H."/>
            <person name="Kotze A.C."/>
            <person name="Gibbs R.A."/>
            <person name="Richards S."/>
            <person name="Batterham P."/>
            <person name="Gasser R.B."/>
        </authorList>
    </citation>
    <scope>NUCLEOTIDE SEQUENCE [LARGE SCALE GENOMIC DNA]</scope>
    <source>
        <strain evidence="2 3">LS</strain>
        <tissue evidence="2">Full body</tissue>
    </source>
</reference>
<dbReference type="Pfam" id="PF02995">
    <property type="entry name" value="DUF229"/>
    <property type="match status" value="1"/>
</dbReference>
<dbReference type="Gene3D" id="3.40.720.10">
    <property type="entry name" value="Alkaline Phosphatase, subunit A"/>
    <property type="match status" value="1"/>
</dbReference>
<dbReference type="OMA" id="YKVRFGR"/>
<dbReference type="STRING" id="7375.A0A0L0C6V3"/>
<evidence type="ECO:0000256" key="1">
    <source>
        <dbReference type="SAM" id="Phobius"/>
    </source>
</evidence>
<evidence type="ECO:0000313" key="3">
    <source>
        <dbReference type="Proteomes" id="UP000037069"/>
    </source>
</evidence>
<dbReference type="AlphaFoldDB" id="A0A0L0C6V3"/>
<comment type="caution">
    <text evidence="2">The sequence shown here is derived from an EMBL/GenBank/DDBJ whole genome shotgun (WGS) entry which is preliminary data.</text>
</comment>
<dbReference type="InterPro" id="IPR004245">
    <property type="entry name" value="DUF229"/>
</dbReference>
<name>A0A0L0C6V3_LUCCU</name>
<dbReference type="GO" id="GO:0005615">
    <property type="term" value="C:extracellular space"/>
    <property type="evidence" value="ECO:0007669"/>
    <property type="project" value="TreeGrafter"/>
</dbReference>
<keyword evidence="1" id="KW-1133">Transmembrane helix</keyword>
<dbReference type="PANTHER" id="PTHR10974">
    <property type="entry name" value="FI08016P-RELATED"/>
    <property type="match status" value="1"/>
</dbReference>
<organism evidence="2 3">
    <name type="scientific">Lucilia cuprina</name>
    <name type="common">Green bottle fly</name>
    <name type="synonym">Australian sheep blowfly</name>
    <dbReference type="NCBI Taxonomy" id="7375"/>
    <lineage>
        <taxon>Eukaryota</taxon>
        <taxon>Metazoa</taxon>
        <taxon>Ecdysozoa</taxon>
        <taxon>Arthropoda</taxon>
        <taxon>Hexapoda</taxon>
        <taxon>Insecta</taxon>
        <taxon>Pterygota</taxon>
        <taxon>Neoptera</taxon>
        <taxon>Endopterygota</taxon>
        <taxon>Diptera</taxon>
        <taxon>Brachycera</taxon>
        <taxon>Muscomorpha</taxon>
        <taxon>Oestroidea</taxon>
        <taxon>Calliphoridae</taxon>
        <taxon>Luciliinae</taxon>
        <taxon>Lucilia</taxon>
    </lineage>
</organism>
<dbReference type="OrthoDB" id="413313at2759"/>
<dbReference type="EMBL" id="JRES01000819">
    <property type="protein sequence ID" value="KNC28143.1"/>
    <property type="molecule type" value="Genomic_DNA"/>
</dbReference>
<dbReference type="CDD" id="cd16021">
    <property type="entry name" value="ALP_like"/>
    <property type="match status" value="1"/>
</dbReference>
<feature type="transmembrane region" description="Helical" evidence="1">
    <location>
        <begin position="7"/>
        <end position="26"/>
    </location>
</feature>
<gene>
    <name evidence="2" type="ORF">FF38_04395</name>
</gene>
<dbReference type="Proteomes" id="UP000037069">
    <property type="component" value="Unassembled WGS sequence"/>
</dbReference>
<dbReference type="PANTHER" id="PTHR10974:SF73">
    <property type="entry name" value="FI21235P1"/>
    <property type="match status" value="1"/>
</dbReference>
<keyword evidence="3" id="KW-1185">Reference proteome</keyword>